<evidence type="ECO:0000256" key="1">
    <source>
        <dbReference type="RuleBase" id="RU363021"/>
    </source>
</evidence>
<dbReference type="RefSeq" id="XP_051607919.1">
    <property type="nucleotide sequence ID" value="XM_051753157.1"/>
</dbReference>
<dbReference type="GO" id="GO:0042407">
    <property type="term" value="P:cristae formation"/>
    <property type="evidence" value="ECO:0007669"/>
    <property type="project" value="InterPro"/>
</dbReference>
<name>A0AAD5BDN0_9ASCO</name>
<comment type="subcellular location">
    <subcellularLocation>
        <location evidence="1">Mitochondrion inner membrane</location>
    </subcellularLocation>
</comment>
<reference evidence="2 3" key="1">
    <citation type="journal article" date="2022" name="DNA Res.">
        <title>Genome analysis of five recently described species of the CUG-Ser clade uncovers Candida theae as a new hybrid lineage with pathogenic potential in the Candida parapsilosis species complex.</title>
        <authorList>
            <person name="Mixao V."/>
            <person name="Del Olmo V."/>
            <person name="Hegedusova E."/>
            <person name="Saus E."/>
            <person name="Pryszcz L."/>
            <person name="Cillingova A."/>
            <person name="Nosek J."/>
            <person name="Gabaldon T."/>
        </authorList>
    </citation>
    <scope>NUCLEOTIDE SEQUENCE [LARGE SCALE GENOMIC DNA]</scope>
    <source>
        <strain evidence="2 3">CBS 12239</strain>
    </source>
</reference>
<comment type="subunit">
    <text evidence="1">Component of the mitochondrial contact site and cristae organizing system (MICOS) complex.</text>
</comment>
<keyword evidence="3" id="KW-1185">Reference proteome</keyword>
<dbReference type="InterPro" id="IPR019166">
    <property type="entry name" value="MIC26/MIC27"/>
</dbReference>
<dbReference type="PANTHER" id="PTHR28268:SF1">
    <property type="entry name" value="MICOS SUBUNIT MIC26"/>
    <property type="match status" value="1"/>
</dbReference>
<keyword evidence="1" id="KW-0472">Membrane</keyword>
<sequence>MGRNFYNDDDELIINKPGTIDPITAKLQQEESIHGGDNATIIDGMVIRTTPILEKYSNQLRQFAITKFNILEAELATQKSATLNEWHSLQTGFNRLVKEPVLPNAIYILTAGLTGSILARNRNLALRFVTPLVFGGVATSAFMPRTFDNLVREYDEFEVAHVPELYNQRQELIRTLRQWRVDAESQRVKFNDSVIEQVHELRKKWKEVWD</sequence>
<dbReference type="Proteomes" id="UP001204833">
    <property type="component" value="Unassembled WGS sequence"/>
</dbReference>
<proteinExistence type="predicted"/>
<keyword evidence="1" id="KW-0496">Mitochondrion</keyword>
<keyword evidence="1" id="KW-0999">Mitochondrion inner membrane</keyword>
<dbReference type="GO" id="GO:0061617">
    <property type="term" value="C:MICOS complex"/>
    <property type="evidence" value="ECO:0007669"/>
    <property type="project" value="UniProtKB-UniRule"/>
</dbReference>
<dbReference type="GeneID" id="76151767"/>
<gene>
    <name evidence="2" type="ORF">KGF57_003709</name>
</gene>
<accession>A0AAD5BDN0</accession>
<organism evidence="2 3">
    <name type="scientific">Candida theae</name>
    <dbReference type="NCBI Taxonomy" id="1198502"/>
    <lineage>
        <taxon>Eukaryota</taxon>
        <taxon>Fungi</taxon>
        <taxon>Dikarya</taxon>
        <taxon>Ascomycota</taxon>
        <taxon>Saccharomycotina</taxon>
        <taxon>Pichiomycetes</taxon>
        <taxon>Debaryomycetaceae</taxon>
        <taxon>Candida/Lodderomyces clade</taxon>
        <taxon>Candida</taxon>
    </lineage>
</organism>
<dbReference type="AlphaFoldDB" id="A0AAD5BDN0"/>
<comment type="function">
    <text evidence="1">Component of the MICOS complex, a large protein complex of the mitochondrial inner membrane that plays crucial roles in the maintenance of crista junctions, inner membrane architecture, and formation of contact sites to the outer membrane.</text>
</comment>
<dbReference type="Pfam" id="PF09769">
    <property type="entry name" value="ApoO"/>
    <property type="match status" value="1"/>
</dbReference>
<dbReference type="InterPro" id="IPR033181">
    <property type="entry name" value="Mic26_fungi"/>
</dbReference>
<protein>
    <recommendedName>
        <fullName evidence="1">MICOS complex subunit</fullName>
    </recommendedName>
</protein>
<dbReference type="EMBL" id="JAIHNG010000130">
    <property type="protein sequence ID" value="KAI5955576.1"/>
    <property type="molecule type" value="Genomic_DNA"/>
</dbReference>
<dbReference type="GO" id="GO:0044284">
    <property type="term" value="C:mitochondrial crista junction"/>
    <property type="evidence" value="ECO:0007669"/>
    <property type="project" value="TreeGrafter"/>
</dbReference>
<dbReference type="PANTHER" id="PTHR28268">
    <property type="entry name" value="MICOS SUBUNIT MIC26"/>
    <property type="match status" value="1"/>
</dbReference>
<evidence type="ECO:0000313" key="2">
    <source>
        <dbReference type="EMBL" id="KAI5955576.1"/>
    </source>
</evidence>
<evidence type="ECO:0000313" key="3">
    <source>
        <dbReference type="Proteomes" id="UP001204833"/>
    </source>
</evidence>
<comment type="caution">
    <text evidence="2">The sequence shown here is derived from an EMBL/GenBank/DDBJ whole genome shotgun (WGS) entry which is preliminary data.</text>
</comment>